<reference evidence="2 3" key="1">
    <citation type="submission" date="2019-02" db="EMBL/GenBank/DDBJ databases">
        <title>Genomic Encyclopedia of Type Strains, Phase IV (KMG-IV): sequencing the most valuable type-strain genomes for metagenomic binning, comparative biology and taxonomic classification.</title>
        <authorList>
            <person name="Goeker M."/>
        </authorList>
    </citation>
    <scope>NUCLEOTIDE SEQUENCE [LARGE SCALE GENOMIC DNA]</scope>
    <source>
        <strain evidence="2 3">DSM 19570</strain>
    </source>
</reference>
<dbReference type="EMBL" id="SHKP01000006">
    <property type="protein sequence ID" value="RZT97631.1"/>
    <property type="molecule type" value="Genomic_DNA"/>
</dbReference>
<protein>
    <submittedName>
        <fullName evidence="2">TorA maturation chaperone TorD</fullName>
    </submittedName>
</protein>
<accession>A0A4Q7VMS5</accession>
<dbReference type="Gene3D" id="1.10.3480.10">
    <property type="entry name" value="TorD-like"/>
    <property type="match status" value="1"/>
</dbReference>
<organism evidence="2 3">
    <name type="scientific">Rivibacter subsaxonicus</name>
    <dbReference type="NCBI Taxonomy" id="457575"/>
    <lineage>
        <taxon>Bacteria</taxon>
        <taxon>Pseudomonadati</taxon>
        <taxon>Pseudomonadota</taxon>
        <taxon>Betaproteobacteria</taxon>
        <taxon>Burkholderiales</taxon>
        <taxon>Rivibacter</taxon>
    </lineage>
</organism>
<evidence type="ECO:0000256" key="1">
    <source>
        <dbReference type="ARBA" id="ARBA00023186"/>
    </source>
</evidence>
<dbReference type="InterPro" id="IPR020945">
    <property type="entry name" value="DMSO/NO3_reduct_chaperone"/>
</dbReference>
<evidence type="ECO:0000313" key="2">
    <source>
        <dbReference type="EMBL" id="RZT97631.1"/>
    </source>
</evidence>
<dbReference type="InterPro" id="IPR050289">
    <property type="entry name" value="TorD/DmsD_chaperones"/>
</dbReference>
<dbReference type="Pfam" id="PF02613">
    <property type="entry name" value="Nitrate_red_del"/>
    <property type="match status" value="1"/>
</dbReference>
<keyword evidence="1" id="KW-0143">Chaperone</keyword>
<proteinExistence type="predicted"/>
<dbReference type="OrthoDB" id="8526323at2"/>
<dbReference type="InterPro" id="IPR036411">
    <property type="entry name" value="TorD-like_sf"/>
</dbReference>
<gene>
    <name evidence="2" type="ORF">EV670_2022</name>
</gene>
<evidence type="ECO:0000313" key="3">
    <source>
        <dbReference type="Proteomes" id="UP000293671"/>
    </source>
</evidence>
<name>A0A4Q7VMS5_9BURK</name>
<sequence>MKPQPIAFAERPDEREELARAEVYGLLAALFYAAPSTDLYAQIQVAATEAPAPGALLESSWQEVVAASRRLPREVVAREYDALFQGVGKPEIFLFSSFHLAGAINDRPLVALRSDLAELGLERDPATTETEDHIAVLCELMRYLIAGADAAAGSLPSQQRFFMAHLAGWVEALTAQIAEHPKADFYRALALFARDFFAVERQGFDLLDL</sequence>
<dbReference type="AlphaFoldDB" id="A0A4Q7VMS5"/>
<dbReference type="SUPFAM" id="SSF89155">
    <property type="entry name" value="TorD-like"/>
    <property type="match status" value="1"/>
</dbReference>
<dbReference type="RefSeq" id="WP_130431749.1">
    <property type="nucleotide sequence ID" value="NZ_SHKP01000006.1"/>
</dbReference>
<dbReference type="PANTHER" id="PTHR34227">
    <property type="entry name" value="CHAPERONE PROTEIN YCDY"/>
    <property type="match status" value="1"/>
</dbReference>
<dbReference type="Proteomes" id="UP000293671">
    <property type="component" value="Unassembled WGS sequence"/>
</dbReference>
<keyword evidence="3" id="KW-1185">Reference proteome</keyword>
<comment type="caution">
    <text evidence="2">The sequence shown here is derived from an EMBL/GenBank/DDBJ whole genome shotgun (WGS) entry which is preliminary data.</text>
</comment>
<dbReference type="PANTHER" id="PTHR34227:SF1">
    <property type="entry name" value="DIMETHYL SULFOXIDE REDUCTASE CHAPERONE-RELATED"/>
    <property type="match status" value="1"/>
</dbReference>